<dbReference type="PANTHER" id="PTHR24421">
    <property type="entry name" value="NITRATE/NITRITE SENSOR PROTEIN NARX-RELATED"/>
    <property type="match status" value="1"/>
</dbReference>
<evidence type="ECO:0000256" key="2">
    <source>
        <dbReference type="ARBA" id="ARBA00022777"/>
    </source>
</evidence>
<feature type="modified residue" description="4-aspartylphosphate" evidence="4">
    <location>
        <position position="582"/>
    </location>
</feature>
<dbReference type="CDD" id="cd00130">
    <property type="entry name" value="PAS"/>
    <property type="match status" value="1"/>
</dbReference>
<keyword evidence="1" id="KW-0808">Transferase</keyword>
<feature type="domain" description="Histidine kinase" evidence="6">
    <location>
        <begin position="293"/>
        <end position="488"/>
    </location>
</feature>
<feature type="transmembrane region" description="Helical" evidence="5">
    <location>
        <begin position="21"/>
        <end position="38"/>
    </location>
</feature>
<dbReference type="Pfam" id="PF02518">
    <property type="entry name" value="HATPase_c"/>
    <property type="match status" value="1"/>
</dbReference>
<dbReference type="InterPro" id="IPR011712">
    <property type="entry name" value="Sig_transdc_His_kin_sub3_dim/P"/>
</dbReference>
<evidence type="ECO:0000313" key="10">
    <source>
        <dbReference type="EMBL" id="ALA58965.1"/>
    </source>
</evidence>
<dbReference type="SUPFAM" id="SSF55874">
    <property type="entry name" value="ATPase domain of HSP90 chaperone/DNA topoisomerase II/histidine kinase"/>
    <property type="match status" value="1"/>
</dbReference>
<keyword evidence="2" id="KW-0418">Kinase</keyword>
<accession>A0A0K2GDD9</accession>
<evidence type="ECO:0000259" key="8">
    <source>
        <dbReference type="PROSITE" id="PS50112"/>
    </source>
</evidence>
<dbReference type="PATRIC" id="fig|42253.5.peg.2517"/>
<keyword evidence="11" id="KW-1185">Reference proteome</keyword>
<feature type="domain" description="PAS" evidence="8">
    <location>
        <begin position="126"/>
        <end position="197"/>
    </location>
</feature>
<dbReference type="InterPro" id="IPR011006">
    <property type="entry name" value="CheY-like_superfamily"/>
</dbReference>
<organism evidence="10 11">
    <name type="scientific">Nitrospira moscoviensis</name>
    <dbReference type="NCBI Taxonomy" id="42253"/>
    <lineage>
        <taxon>Bacteria</taxon>
        <taxon>Pseudomonadati</taxon>
        <taxon>Nitrospirota</taxon>
        <taxon>Nitrospiria</taxon>
        <taxon>Nitrospirales</taxon>
        <taxon>Nitrospiraceae</taxon>
        <taxon>Nitrospira</taxon>
    </lineage>
</organism>
<gene>
    <name evidence="10" type="ORF">NITMOv2_2552</name>
</gene>
<dbReference type="InterPro" id="IPR003594">
    <property type="entry name" value="HATPase_dom"/>
</dbReference>
<evidence type="ECO:0008006" key="12">
    <source>
        <dbReference type="Google" id="ProtNLM"/>
    </source>
</evidence>
<dbReference type="Pfam" id="PF07730">
    <property type="entry name" value="HisKA_3"/>
    <property type="match status" value="1"/>
</dbReference>
<dbReference type="InterPro" id="IPR001789">
    <property type="entry name" value="Sig_transdc_resp-reg_receiver"/>
</dbReference>
<evidence type="ECO:0000256" key="3">
    <source>
        <dbReference type="ARBA" id="ARBA00023012"/>
    </source>
</evidence>
<feature type="domain" description="Response regulatory" evidence="7">
    <location>
        <begin position="531"/>
        <end position="647"/>
    </location>
</feature>
<dbReference type="SMART" id="SM00086">
    <property type="entry name" value="PAC"/>
    <property type="match status" value="1"/>
</dbReference>
<evidence type="ECO:0000256" key="4">
    <source>
        <dbReference type="PROSITE-ProRule" id="PRU00169"/>
    </source>
</evidence>
<evidence type="ECO:0000256" key="1">
    <source>
        <dbReference type="ARBA" id="ARBA00022679"/>
    </source>
</evidence>
<dbReference type="Pfam" id="PF08447">
    <property type="entry name" value="PAS_3"/>
    <property type="match status" value="1"/>
</dbReference>
<dbReference type="SMART" id="SM00091">
    <property type="entry name" value="PAS"/>
    <property type="match status" value="1"/>
</dbReference>
<dbReference type="SUPFAM" id="SSF55785">
    <property type="entry name" value="PYP-like sensor domain (PAS domain)"/>
    <property type="match status" value="1"/>
</dbReference>
<dbReference type="Gene3D" id="3.30.450.20">
    <property type="entry name" value="PAS domain"/>
    <property type="match status" value="1"/>
</dbReference>
<keyword evidence="3" id="KW-0902">Two-component regulatory system</keyword>
<dbReference type="InterPro" id="IPR036890">
    <property type="entry name" value="HATPase_C_sf"/>
</dbReference>
<keyword evidence="5" id="KW-1133">Transmembrane helix</keyword>
<keyword evidence="5" id="KW-0812">Transmembrane</keyword>
<dbReference type="Proteomes" id="UP000069205">
    <property type="component" value="Chromosome"/>
</dbReference>
<dbReference type="STRING" id="42253.NITMOv2_2552"/>
<sequence length="665" mass="73105">MTDIQSQSPPQQPVGIPRGPVAYAGLAAIFAVVGWLDFNLPLGLALWLLYLVPIWLSSRVVPFDHRLVFAGAVTTMGLVATSFFFSPAGAPTWISGVNRGIGILLVWIVALLLVRARRNEAALLGSEEQFRANFEMAAVGQAQVDANTGLFIRVNDRFCAITGYERDALLQMRPRDLTHPDDRPAEDPEIERILRGESEEFHNEKRYVTKQGTIRWVRVSARLIRDQAQRPLRTIAAVEDITERKEAETALLNLTGELERRVAERTRDLADSQERLRALTTELNVAEQRERRRLAAELHDYLAQMLVVGRLKLSQALQKLGPGAPREPIQEADEIFDRSLTYTRSLVAQLVPPVLEQFGLSAALLWLGEEMRRRGLTVEVDVPREAPPLSIDQAALLYQSTRELLMNVMKHSQTTQAAVTVTFGDEQPLVVTVTDRGAGFDPAVAQVARDKFGLFSIRERMQALGGSFAVESAEGQGTMATLTLPLRGEAALSGKALSVELENEVRDAGTLTAVPQRPTLSGSKLRGAKIRVLLVDDHAMVREGLKSVLSGYPDIEVVGEAGNGEEGIELARRLSPHIVVMDVNMPTVDGIEATRRMTQEHPSIIVIGLSVNASKQVKEAMRDAGAVTLLTKESAAEFLYQAIKTAVAKSDFPRESEQETLPFGG</sequence>
<dbReference type="Gene3D" id="1.20.5.1930">
    <property type="match status" value="1"/>
</dbReference>
<evidence type="ECO:0000259" key="7">
    <source>
        <dbReference type="PROSITE" id="PS50110"/>
    </source>
</evidence>
<dbReference type="GO" id="GO:0046983">
    <property type="term" value="F:protein dimerization activity"/>
    <property type="evidence" value="ECO:0007669"/>
    <property type="project" value="InterPro"/>
</dbReference>
<dbReference type="Pfam" id="PF00072">
    <property type="entry name" value="Response_reg"/>
    <property type="match status" value="1"/>
</dbReference>
<dbReference type="SUPFAM" id="SSF52172">
    <property type="entry name" value="CheY-like"/>
    <property type="match status" value="1"/>
</dbReference>
<dbReference type="OrthoDB" id="290376at2"/>
<dbReference type="GO" id="GO:0016020">
    <property type="term" value="C:membrane"/>
    <property type="evidence" value="ECO:0007669"/>
    <property type="project" value="InterPro"/>
</dbReference>
<keyword evidence="5" id="KW-0472">Membrane</keyword>
<dbReference type="PROSITE" id="PS50109">
    <property type="entry name" value="HIS_KIN"/>
    <property type="match status" value="1"/>
</dbReference>
<name>A0A0K2GDD9_NITMO</name>
<dbReference type="CDD" id="cd16917">
    <property type="entry name" value="HATPase_UhpB-NarQ-NarX-like"/>
    <property type="match status" value="1"/>
</dbReference>
<dbReference type="GO" id="GO:0000155">
    <property type="term" value="F:phosphorelay sensor kinase activity"/>
    <property type="evidence" value="ECO:0007669"/>
    <property type="project" value="InterPro"/>
</dbReference>
<dbReference type="CDD" id="cd17535">
    <property type="entry name" value="REC_NarL-like"/>
    <property type="match status" value="1"/>
</dbReference>
<dbReference type="NCBIfam" id="TIGR00229">
    <property type="entry name" value="sensory_box"/>
    <property type="match status" value="1"/>
</dbReference>
<feature type="domain" description="PAC" evidence="9">
    <location>
        <begin position="201"/>
        <end position="253"/>
    </location>
</feature>
<dbReference type="Gene3D" id="3.40.50.2300">
    <property type="match status" value="1"/>
</dbReference>
<feature type="transmembrane region" description="Helical" evidence="5">
    <location>
        <begin position="44"/>
        <end position="61"/>
    </location>
</feature>
<dbReference type="InterPro" id="IPR000014">
    <property type="entry name" value="PAS"/>
</dbReference>
<dbReference type="PANTHER" id="PTHR24421:SF58">
    <property type="entry name" value="SIGNAL TRANSDUCTION HISTIDINE-PROTEIN KINASE_PHOSPHATASE UHPB"/>
    <property type="match status" value="1"/>
</dbReference>
<dbReference type="PROSITE" id="PS50112">
    <property type="entry name" value="PAS"/>
    <property type="match status" value="1"/>
</dbReference>
<dbReference type="InterPro" id="IPR035965">
    <property type="entry name" value="PAS-like_dom_sf"/>
</dbReference>
<dbReference type="InterPro" id="IPR005467">
    <property type="entry name" value="His_kinase_dom"/>
</dbReference>
<evidence type="ECO:0000256" key="5">
    <source>
        <dbReference type="SAM" id="Phobius"/>
    </source>
</evidence>
<dbReference type="SMART" id="SM00387">
    <property type="entry name" value="HATPase_c"/>
    <property type="match status" value="1"/>
</dbReference>
<proteinExistence type="predicted"/>
<reference evidence="10 11" key="1">
    <citation type="journal article" date="2015" name="Proc. Natl. Acad. Sci. U.S.A.">
        <title>Expanded metabolic versatility of ubiquitous nitrite-oxidizing bacteria from the genus Nitrospira.</title>
        <authorList>
            <person name="Koch H."/>
            <person name="Lucker S."/>
            <person name="Albertsen M."/>
            <person name="Kitzinger K."/>
            <person name="Herbold C."/>
            <person name="Spieck E."/>
            <person name="Nielsen P.H."/>
            <person name="Wagner M."/>
            <person name="Daims H."/>
        </authorList>
    </citation>
    <scope>NUCLEOTIDE SEQUENCE [LARGE SCALE GENOMIC DNA]</scope>
    <source>
        <strain evidence="10 11">NSP M-1</strain>
    </source>
</reference>
<dbReference type="Gene3D" id="3.30.565.10">
    <property type="entry name" value="Histidine kinase-like ATPase, C-terminal domain"/>
    <property type="match status" value="1"/>
</dbReference>
<dbReference type="PROSITE" id="PS50113">
    <property type="entry name" value="PAC"/>
    <property type="match status" value="1"/>
</dbReference>
<dbReference type="PROSITE" id="PS50110">
    <property type="entry name" value="RESPONSE_REGULATORY"/>
    <property type="match status" value="1"/>
</dbReference>
<feature type="transmembrane region" description="Helical" evidence="5">
    <location>
        <begin position="68"/>
        <end position="86"/>
    </location>
</feature>
<dbReference type="InterPro" id="IPR000700">
    <property type="entry name" value="PAS-assoc_C"/>
</dbReference>
<dbReference type="SMART" id="SM00448">
    <property type="entry name" value="REC"/>
    <property type="match status" value="1"/>
</dbReference>
<dbReference type="EMBL" id="CP011801">
    <property type="protein sequence ID" value="ALA58965.1"/>
    <property type="molecule type" value="Genomic_DNA"/>
</dbReference>
<dbReference type="KEGG" id="nmv:NITMOv2_2552"/>
<evidence type="ECO:0000259" key="9">
    <source>
        <dbReference type="PROSITE" id="PS50113"/>
    </source>
</evidence>
<evidence type="ECO:0000313" key="11">
    <source>
        <dbReference type="Proteomes" id="UP000069205"/>
    </source>
</evidence>
<protein>
    <recommendedName>
        <fullName evidence="12">Oxygen sensor histidine kinase NreB</fullName>
    </recommendedName>
</protein>
<dbReference type="RefSeq" id="WP_053380056.1">
    <property type="nucleotide sequence ID" value="NZ_CP011801.1"/>
</dbReference>
<dbReference type="AlphaFoldDB" id="A0A0K2GDD9"/>
<evidence type="ECO:0000259" key="6">
    <source>
        <dbReference type="PROSITE" id="PS50109"/>
    </source>
</evidence>
<dbReference type="InterPro" id="IPR050482">
    <property type="entry name" value="Sensor_HK_TwoCompSys"/>
</dbReference>
<dbReference type="InterPro" id="IPR058245">
    <property type="entry name" value="NreC/VraR/RcsB-like_REC"/>
</dbReference>
<dbReference type="InterPro" id="IPR001610">
    <property type="entry name" value="PAC"/>
</dbReference>
<keyword evidence="4" id="KW-0597">Phosphoprotein</keyword>
<dbReference type="InterPro" id="IPR013655">
    <property type="entry name" value="PAS_fold_3"/>
</dbReference>
<feature type="transmembrane region" description="Helical" evidence="5">
    <location>
        <begin position="92"/>
        <end position="114"/>
    </location>
</feature>